<dbReference type="InterPro" id="IPR052159">
    <property type="entry name" value="Competence_DNA_uptake"/>
</dbReference>
<feature type="transmembrane region" description="Helical" evidence="6">
    <location>
        <begin position="314"/>
        <end position="330"/>
    </location>
</feature>
<evidence type="ECO:0000256" key="4">
    <source>
        <dbReference type="ARBA" id="ARBA00022989"/>
    </source>
</evidence>
<evidence type="ECO:0000256" key="1">
    <source>
        <dbReference type="ARBA" id="ARBA00004651"/>
    </source>
</evidence>
<organism evidence="8 9">
    <name type="scientific">Mycolicibacterium litorale</name>
    <dbReference type="NCBI Taxonomy" id="758802"/>
    <lineage>
        <taxon>Bacteria</taxon>
        <taxon>Bacillati</taxon>
        <taxon>Actinomycetota</taxon>
        <taxon>Actinomycetes</taxon>
        <taxon>Mycobacteriales</taxon>
        <taxon>Mycobacteriaceae</taxon>
        <taxon>Mycolicibacterium</taxon>
    </lineage>
</organism>
<evidence type="ECO:0000259" key="7">
    <source>
        <dbReference type="Pfam" id="PF03772"/>
    </source>
</evidence>
<accession>A0A6S6PD91</accession>
<dbReference type="PANTHER" id="PTHR30619">
    <property type="entry name" value="DNA INTERNALIZATION/COMPETENCE PROTEIN COMEC/REC2"/>
    <property type="match status" value="1"/>
</dbReference>
<feature type="transmembrane region" description="Helical" evidence="6">
    <location>
        <begin position="33"/>
        <end position="53"/>
    </location>
</feature>
<protein>
    <submittedName>
        <fullName evidence="8">Competence protein</fullName>
    </submittedName>
</protein>
<sequence>MTDDAAPLDLRLVPAASTGWAVTAAGIHWTTGVAVLVLIGGIAATAVAAVWGGGERTVVAALRSAAAGLAAVTVVGAAFTVAVSARVDQVRDHPIAARYGTTAVVTVTPGDSPRPLGGARLMFRAVLHQVDGQPTSGRVVVFASVKGFSEVSAGRPAAFRARIGRPTRRDLTVAVLSATGDATVGRAAPAQRAAQHVRTRFGEAARGALPLDRAAMLPALVLGDTTALPADVTADFRAAGLTHLTAVSGANVTIVCGAVLISAAVLGPRAAVALAGLALVAFVVVVQPSASVLRAAVMGGITLVAMVTHRRRQAIPALAASVLLLLIAAPELAVDAGFALSVAATAGLVVISPVWSRRLSARGWPKPLADAVSIAMAAQLVTAPLVAGISGRLSLVSVLANVLVAPVIPPITVIGTAAAALCPLWPAGAGLLIRFTGPQLWWLRTVAERAAAVPGASVAVPSGWVGVGLVALGGIAVVVLWRWRWVRAAAGAAALCLLAWTLSGHAAVGGVGPT</sequence>
<proteinExistence type="predicted"/>
<feature type="transmembrane region" description="Helical" evidence="6">
    <location>
        <begin position="244"/>
        <end position="266"/>
    </location>
</feature>
<feature type="transmembrane region" description="Helical" evidence="6">
    <location>
        <begin position="65"/>
        <end position="85"/>
    </location>
</feature>
<dbReference type="NCBIfam" id="TIGR00360">
    <property type="entry name" value="ComEC_N-term"/>
    <property type="match status" value="1"/>
</dbReference>
<keyword evidence="4 6" id="KW-1133">Transmembrane helix</keyword>
<keyword evidence="5 6" id="KW-0472">Membrane</keyword>
<evidence type="ECO:0000256" key="6">
    <source>
        <dbReference type="SAM" id="Phobius"/>
    </source>
</evidence>
<reference evidence="8 9" key="1">
    <citation type="submission" date="2020-07" db="EMBL/GenBank/DDBJ databases">
        <title>Complete genome sequence of Mycolicibacterium litorale like strain isolated from cardiac implantable electronic device infection.</title>
        <authorList>
            <person name="Fukano H."/>
            <person name="Miyama H."/>
            <person name="Hoshino Y."/>
        </authorList>
    </citation>
    <scope>NUCLEOTIDE SEQUENCE [LARGE SCALE GENOMIC DNA]</scope>
    <source>
        <strain evidence="8 9">NIIDNTM18</strain>
    </source>
</reference>
<feature type="transmembrane region" description="Helical" evidence="6">
    <location>
        <begin position="395"/>
        <end position="417"/>
    </location>
</feature>
<feature type="transmembrane region" description="Helical" evidence="6">
    <location>
        <begin position="336"/>
        <end position="356"/>
    </location>
</feature>
<feature type="transmembrane region" description="Helical" evidence="6">
    <location>
        <begin position="488"/>
        <end position="508"/>
    </location>
</feature>
<keyword evidence="2" id="KW-1003">Cell membrane</keyword>
<comment type="subcellular location">
    <subcellularLocation>
        <location evidence="1">Cell membrane</location>
        <topology evidence="1">Multi-pass membrane protein</topology>
    </subcellularLocation>
</comment>
<dbReference type="Pfam" id="PF03772">
    <property type="entry name" value="Competence"/>
    <property type="match status" value="1"/>
</dbReference>
<dbReference type="AlphaFoldDB" id="A0A6S6PD91"/>
<feature type="transmembrane region" description="Helical" evidence="6">
    <location>
        <begin position="463"/>
        <end position="481"/>
    </location>
</feature>
<feature type="transmembrane region" description="Helical" evidence="6">
    <location>
        <begin position="272"/>
        <end position="293"/>
    </location>
</feature>
<feature type="domain" description="ComEC/Rec2-related protein" evidence="7">
    <location>
        <begin position="220"/>
        <end position="484"/>
    </location>
</feature>
<keyword evidence="3 6" id="KW-0812">Transmembrane</keyword>
<gene>
    <name evidence="8" type="ORF">NIIDNTM18_34060</name>
</gene>
<dbReference type="InterPro" id="IPR004477">
    <property type="entry name" value="ComEC_N"/>
</dbReference>
<dbReference type="PANTHER" id="PTHR30619:SF7">
    <property type="entry name" value="BETA-LACTAMASE DOMAIN PROTEIN"/>
    <property type="match status" value="1"/>
</dbReference>
<evidence type="ECO:0000256" key="3">
    <source>
        <dbReference type="ARBA" id="ARBA00022692"/>
    </source>
</evidence>
<dbReference type="Proteomes" id="UP000515734">
    <property type="component" value="Chromosome"/>
</dbReference>
<evidence type="ECO:0000256" key="2">
    <source>
        <dbReference type="ARBA" id="ARBA00022475"/>
    </source>
</evidence>
<evidence type="ECO:0000313" key="8">
    <source>
        <dbReference type="EMBL" id="BCI54128.1"/>
    </source>
</evidence>
<dbReference type="EMBL" id="AP023287">
    <property type="protein sequence ID" value="BCI54128.1"/>
    <property type="molecule type" value="Genomic_DNA"/>
</dbReference>
<evidence type="ECO:0000313" key="9">
    <source>
        <dbReference type="Proteomes" id="UP000515734"/>
    </source>
</evidence>
<dbReference type="RefSeq" id="WP_185292070.1">
    <property type="nucleotide sequence ID" value="NZ_AP023287.1"/>
</dbReference>
<name>A0A6S6PD91_9MYCO</name>
<evidence type="ECO:0000256" key="5">
    <source>
        <dbReference type="ARBA" id="ARBA00023136"/>
    </source>
</evidence>
<dbReference type="GO" id="GO:0005886">
    <property type="term" value="C:plasma membrane"/>
    <property type="evidence" value="ECO:0007669"/>
    <property type="project" value="UniProtKB-SubCell"/>
</dbReference>